<comment type="subcellular location">
    <subcellularLocation>
        <location evidence="1">Cell membrane</location>
        <topology evidence="1">Multi-pass membrane protein</topology>
    </subcellularLocation>
</comment>
<evidence type="ECO:0000259" key="7">
    <source>
        <dbReference type="Pfam" id="PF01292"/>
    </source>
</evidence>
<organism evidence="8 9">
    <name type="scientific">Trichormus variabilis (strain ATCC 29413 / PCC 7937)</name>
    <name type="common">Anabaena variabilis</name>
    <dbReference type="NCBI Taxonomy" id="240292"/>
    <lineage>
        <taxon>Bacteria</taxon>
        <taxon>Bacillati</taxon>
        <taxon>Cyanobacteriota</taxon>
        <taxon>Cyanophyceae</taxon>
        <taxon>Nostocales</taxon>
        <taxon>Nostocaceae</taxon>
        <taxon>Trichormus</taxon>
    </lineage>
</organism>
<evidence type="ECO:0000256" key="6">
    <source>
        <dbReference type="SAM" id="Phobius"/>
    </source>
</evidence>
<dbReference type="EMBL" id="CP000117">
    <property type="protein sequence ID" value="ABA24004.1"/>
    <property type="molecule type" value="Genomic_DNA"/>
</dbReference>
<keyword evidence="5 6" id="KW-0472">Membrane</keyword>
<proteinExistence type="predicted"/>
<dbReference type="GO" id="GO:0005886">
    <property type="term" value="C:plasma membrane"/>
    <property type="evidence" value="ECO:0007669"/>
    <property type="project" value="UniProtKB-SubCell"/>
</dbReference>
<dbReference type="Proteomes" id="UP000002533">
    <property type="component" value="Chromosome"/>
</dbReference>
<dbReference type="Pfam" id="PF01292">
    <property type="entry name" value="Ni_hydr_CYTB"/>
    <property type="match status" value="1"/>
</dbReference>
<dbReference type="GO" id="GO:0009055">
    <property type="term" value="F:electron transfer activity"/>
    <property type="evidence" value="ECO:0007669"/>
    <property type="project" value="InterPro"/>
</dbReference>
<dbReference type="STRING" id="240292.Ava_4406"/>
<evidence type="ECO:0000256" key="3">
    <source>
        <dbReference type="ARBA" id="ARBA00022692"/>
    </source>
</evidence>
<accession>Q3M4T2</accession>
<dbReference type="KEGG" id="ava:Ava_4406"/>
<gene>
    <name evidence="8" type="ordered locus">Ava_4406</name>
</gene>
<keyword evidence="2" id="KW-1003">Cell membrane</keyword>
<dbReference type="eggNOG" id="COG1333">
    <property type="taxonomic scope" value="Bacteria"/>
</dbReference>
<dbReference type="HOGENOM" id="CLU_104593_0_0_3"/>
<feature type="transmembrane region" description="Helical" evidence="6">
    <location>
        <begin position="37"/>
        <end position="57"/>
    </location>
</feature>
<dbReference type="InterPro" id="IPR011577">
    <property type="entry name" value="Cyt_b561_bac/Ni-Hgenase"/>
</dbReference>
<dbReference type="Gene3D" id="1.20.950.20">
    <property type="entry name" value="Transmembrane di-heme cytochromes, Chain C"/>
    <property type="match status" value="1"/>
</dbReference>
<evidence type="ECO:0000256" key="4">
    <source>
        <dbReference type="ARBA" id="ARBA00022989"/>
    </source>
</evidence>
<evidence type="ECO:0000256" key="1">
    <source>
        <dbReference type="ARBA" id="ARBA00004651"/>
    </source>
</evidence>
<dbReference type="InterPro" id="IPR016174">
    <property type="entry name" value="Di-haem_cyt_TM"/>
</dbReference>
<evidence type="ECO:0000313" key="9">
    <source>
        <dbReference type="Proteomes" id="UP000002533"/>
    </source>
</evidence>
<protein>
    <recommendedName>
        <fullName evidence="7">Cytochrome b561 bacterial/Ni-hydrogenase domain-containing protein</fullName>
    </recommendedName>
</protein>
<feature type="transmembrane region" description="Helical" evidence="6">
    <location>
        <begin position="78"/>
        <end position="101"/>
    </location>
</feature>
<reference evidence="9" key="1">
    <citation type="journal article" date="2014" name="Stand. Genomic Sci.">
        <title>Complete genome sequence of Anabaena variabilis ATCC 29413.</title>
        <authorList>
            <person name="Thiel T."/>
            <person name="Pratte B.S."/>
            <person name="Zhong J."/>
            <person name="Goodwin L."/>
            <person name="Copeland A."/>
            <person name="Lucas S."/>
            <person name="Han C."/>
            <person name="Pitluck S."/>
            <person name="Land M.L."/>
            <person name="Kyrpides N.C."/>
            <person name="Woyke T."/>
        </authorList>
    </citation>
    <scope>NUCLEOTIDE SEQUENCE [LARGE SCALE GENOMIC DNA]</scope>
    <source>
        <strain evidence="9">ATCC 29413 / PCC 7937</strain>
    </source>
</reference>
<dbReference type="GO" id="GO:0022904">
    <property type="term" value="P:respiratory electron transport chain"/>
    <property type="evidence" value="ECO:0007669"/>
    <property type="project" value="InterPro"/>
</dbReference>
<feature type="transmembrane region" description="Helical" evidence="6">
    <location>
        <begin position="241"/>
        <end position="260"/>
    </location>
</feature>
<feature type="transmembrane region" description="Helical" evidence="6">
    <location>
        <begin position="121"/>
        <end position="143"/>
    </location>
</feature>
<dbReference type="AlphaFoldDB" id="Q3M4T2"/>
<name>Q3M4T2_TRIV2</name>
<evidence type="ECO:0000313" key="8">
    <source>
        <dbReference type="EMBL" id="ABA24004.1"/>
    </source>
</evidence>
<keyword evidence="3 6" id="KW-0812">Transmembrane</keyword>
<keyword evidence="4 6" id="KW-1133">Transmembrane helix</keyword>
<feature type="transmembrane region" description="Helical" evidence="6">
    <location>
        <begin position="163"/>
        <end position="183"/>
    </location>
</feature>
<dbReference type="SUPFAM" id="SSF81342">
    <property type="entry name" value="Transmembrane di-heme cytochromes"/>
    <property type="match status" value="1"/>
</dbReference>
<feature type="domain" description="Cytochrome b561 bacterial/Ni-hydrogenase" evidence="7">
    <location>
        <begin position="31"/>
        <end position="184"/>
    </location>
</feature>
<evidence type="ECO:0000256" key="5">
    <source>
        <dbReference type="ARBA" id="ARBA00023136"/>
    </source>
</evidence>
<sequence length="263" mass="29448">MISQLISNNISGILLKITTKIITMSRSAPYQPLLLKILHGVSGFLAIAAIITGFLVYNTFDGRFGKLPIPRIGESIDIHGTFAVFFFFVFPALALYSFHAGNRKLLQQDSLQNLTQFGRPIWWVSLQRIANTLMLIAAVLAVLSGRMMKEEWLPTGELNHAWYYLHLIGWLVIVACLAIHILMSSKVGGVPLLLSIFSWQVRPEDSPTKWPSRLQNWLSNLSANVGDEINNFVQNNFPLRVIEIIVLVGIFAALVLPLFFSGE</sequence>
<evidence type="ECO:0000256" key="2">
    <source>
        <dbReference type="ARBA" id="ARBA00022475"/>
    </source>
</evidence>